<protein>
    <submittedName>
        <fullName evidence="1">Uncharacterized protein</fullName>
    </submittedName>
</protein>
<evidence type="ECO:0000313" key="1">
    <source>
        <dbReference type="EMBL" id="GFY62426.1"/>
    </source>
</evidence>
<dbReference type="Proteomes" id="UP000886998">
    <property type="component" value="Unassembled WGS sequence"/>
</dbReference>
<accession>A0A8X6XY22</accession>
<comment type="caution">
    <text evidence="1">The sequence shown here is derived from an EMBL/GenBank/DDBJ whole genome shotgun (WGS) entry which is preliminary data.</text>
</comment>
<gene>
    <name evidence="1" type="ORF">TNIN_470941</name>
</gene>
<proteinExistence type="predicted"/>
<dbReference type="EMBL" id="BMAV01014208">
    <property type="protein sequence ID" value="GFY62426.1"/>
    <property type="molecule type" value="Genomic_DNA"/>
</dbReference>
<name>A0A8X6XY22_9ARAC</name>
<evidence type="ECO:0000313" key="2">
    <source>
        <dbReference type="Proteomes" id="UP000886998"/>
    </source>
</evidence>
<reference evidence="1" key="1">
    <citation type="submission" date="2020-08" db="EMBL/GenBank/DDBJ databases">
        <title>Multicomponent nature underlies the extraordinary mechanical properties of spider dragline silk.</title>
        <authorList>
            <person name="Kono N."/>
            <person name="Nakamura H."/>
            <person name="Mori M."/>
            <person name="Yoshida Y."/>
            <person name="Ohtoshi R."/>
            <person name="Malay A.D."/>
            <person name="Moran D.A.P."/>
            <person name="Tomita M."/>
            <person name="Numata K."/>
            <person name="Arakawa K."/>
        </authorList>
    </citation>
    <scope>NUCLEOTIDE SEQUENCE</scope>
</reference>
<dbReference type="OrthoDB" id="6462051at2759"/>
<dbReference type="AlphaFoldDB" id="A0A8X6XY22"/>
<keyword evidence="2" id="KW-1185">Reference proteome</keyword>
<sequence>MGNHEESCSLTTNTRMDVLSNRENSLKYWIQFLGEQETVIQEFCYVGIGMLVYIALGDRHVDLHAWYNRGVTSRQLPRNLTAASASMLSRQNVFRRLGEKGSYNRKPVVCDDPFMQSHKKKTKKKLFFRREQDKARKCAMSSSVTNCDSTYKVVLPEFSSKRNMGNTHPANIREVNHFNGTGIFL</sequence>
<organism evidence="1 2">
    <name type="scientific">Trichonephila inaurata madagascariensis</name>
    <dbReference type="NCBI Taxonomy" id="2747483"/>
    <lineage>
        <taxon>Eukaryota</taxon>
        <taxon>Metazoa</taxon>
        <taxon>Ecdysozoa</taxon>
        <taxon>Arthropoda</taxon>
        <taxon>Chelicerata</taxon>
        <taxon>Arachnida</taxon>
        <taxon>Araneae</taxon>
        <taxon>Araneomorphae</taxon>
        <taxon>Entelegynae</taxon>
        <taxon>Araneoidea</taxon>
        <taxon>Nephilidae</taxon>
        <taxon>Trichonephila</taxon>
        <taxon>Trichonephila inaurata</taxon>
    </lineage>
</organism>